<reference evidence="2 3" key="1">
    <citation type="journal article" date="2012" name="ISME J.">
        <title>Nitrification expanded: discovery, physiology and genomics of a nitrite-oxidizing bacterium from the phylum Chloroflexi.</title>
        <authorList>
            <person name="Sorokin D.Y."/>
            <person name="Lucker S."/>
            <person name="Vejmelkova D."/>
            <person name="Kostrikina N.A."/>
            <person name="Kleerebezem R."/>
            <person name="Rijpstra W.I."/>
            <person name="Damste J.S."/>
            <person name="Le Paslier D."/>
            <person name="Muyzer G."/>
            <person name="Wagner M."/>
            <person name="van Loosdrecht M.C."/>
            <person name="Daims H."/>
        </authorList>
    </citation>
    <scope>NUCLEOTIDE SEQUENCE [LARGE SCALE GENOMIC DNA]</scope>
    <source>
        <strain evidence="3">none</strain>
    </source>
</reference>
<gene>
    <name evidence="2" type="ORF">NITHO_4840006</name>
</gene>
<organism evidence="2 3">
    <name type="scientific">Nitrolancea hollandica Lb</name>
    <dbReference type="NCBI Taxonomy" id="1129897"/>
    <lineage>
        <taxon>Bacteria</taxon>
        <taxon>Pseudomonadati</taxon>
        <taxon>Thermomicrobiota</taxon>
        <taxon>Thermomicrobia</taxon>
        <taxon>Sphaerobacterales</taxon>
        <taxon>Sphaerobacterineae</taxon>
        <taxon>Sphaerobacteraceae</taxon>
        <taxon>Nitrolancea</taxon>
    </lineage>
</organism>
<proteinExistence type="predicted"/>
<dbReference type="InterPro" id="IPR015947">
    <property type="entry name" value="PUA-like_sf"/>
</dbReference>
<evidence type="ECO:0000313" key="2">
    <source>
        <dbReference type="EMBL" id="CCF85331.1"/>
    </source>
</evidence>
<accession>I4EKW9</accession>
<comment type="caution">
    <text evidence="2">The sequence shown here is derived from an EMBL/GenBank/DDBJ whole genome shotgun (WGS) entry which is preliminary data.</text>
</comment>
<protein>
    <recommendedName>
        <fullName evidence="1">EVE domain-containing protein</fullName>
    </recommendedName>
</protein>
<evidence type="ECO:0000259" key="1">
    <source>
        <dbReference type="Pfam" id="PF01878"/>
    </source>
</evidence>
<name>I4EKW9_9BACT</name>
<keyword evidence="3" id="KW-1185">Reference proteome</keyword>
<dbReference type="OrthoDB" id="158366at2"/>
<dbReference type="AlphaFoldDB" id="I4EKW9"/>
<dbReference type="SUPFAM" id="SSF88697">
    <property type="entry name" value="PUA domain-like"/>
    <property type="match status" value="1"/>
</dbReference>
<feature type="domain" description="EVE" evidence="1">
    <location>
        <begin position="5"/>
        <end position="95"/>
    </location>
</feature>
<dbReference type="Proteomes" id="UP000004221">
    <property type="component" value="Unassembled WGS sequence"/>
</dbReference>
<dbReference type="InterPro" id="IPR002740">
    <property type="entry name" value="EVE_domain"/>
</dbReference>
<dbReference type="RefSeq" id="WP_008480156.1">
    <property type="nucleotide sequence ID" value="NZ_CAGS01000428.1"/>
</dbReference>
<sequence>MSEPNYWIIVGSRENFAITREHGFTIQGIKSRHRKKAEQMKPEDKLIYYVTGIKGFGAIATVTSDYFEDHTIIWHSGNPKKKDEDYPFRVHIEPDLILPEGTYLPAQEIALGMQYVQKWPAANWTLAFQGNVHKIGQQDYELIRSALVDTAAAAPA</sequence>
<dbReference type="EMBL" id="CAGS01000428">
    <property type="protein sequence ID" value="CCF85331.1"/>
    <property type="molecule type" value="Genomic_DNA"/>
</dbReference>
<evidence type="ECO:0000313" key="3">
    <source>
        <dbReference type="Proteomes" id="UP000004221"/>
    </source>
</evidence>
<dbReference type="Gene3D" id="3.10.590.10">
    <property type="entry name" value="ph1033 like domains"/>
    <property type="match status" value="1"/>
</dbReference>
<dbReference type="Pfam" id="PF01878">
    <property type="entry name" value="EVE"/>
    <property type="match status" value="1"/>
</dbReference>